<evidence type="ECO:0008006" key="3">
    <source>
        <dbReference type="Google" id="ProtNLM"/>
    </source>
</evidence>
<reference evidence="1" key="1">
    <citation type="submission" date="2022-08" db="EMBL/GenBank/DDBJ databases">
        <title>Nisaea acidiphila sp. nov., isolated from a marine algal debris and emended description of the genus Nisaea Urios et al. 2008.</title>
        <authorList>
            <person name="Kwon K."/>
        </authorList>
    </citation>
    <scope>NUCLEOTIDE SEQUENCE</scope>
    <source>
        <strain evidence="1">MEBiC11861</strain>
    </source>
</reference>
<protein>
    <recommendedName>
        <fullName evidence="3">Cysteine dioxygenase</fullName>
    </recommendedName>
</protein>
<gene>
    <name evidence="1" type="ORF">NUH88_10095</name>
</gene>
<accession>A0A9J7B0N4</accession>
<organism evidence="1 2">
    <name type="scientific">Nisaea acidiphila</name>
    <dbReference type="NCBI Taxonomy" id="1862145"/>
    <lineage>
        <taxon>Bacteria</taxon>
        <taxon>Pseudomonadati</taxon>
        <taxon>Pseudomonadota</taxon>
        <taxon>Alphaproteobacteria</taxon>
        <taxon>Rhodospirillales</taxon>
        <taxon>Thalassobaculaceae</taxon>
        <taxon>Nisaea</taxon>
    </lineage>
</organism>
<sequence length="180" mass="20012">MAYGLDEFCRESHDILAANNNAEGRDAVRAKLEKLLQNDAFVEEVCGKGAPLGVTELYRDDELEFVVLAHVNEKPHASPPHDHGTSWAIYGQAKEYTDMSEFKRVDGGSGDGAATIEHVKTYRLKPGDAGFYDVREIHAIDYPARACFVRVTGRPLENEPRLRYDMETGKAELIANRSAS</sequence>
<dbReference type="InterPro" id="IPR014710">
    <property type="entry name" value="RmlC-like_jellyroll"/>
</dbReference>
<dbReference type="Gene3D" id="2.60.120.10">
    <property type="entry name" value="Jelly Rolls"/>
    <property type="match status" value="1"/>
</dbReference>
<keyword evidence="2" id="KW-1185">Reference proteome</keyword>
<proteinExistence type="predicted"/>
<dbReference type="KEGG" id="naci:NUH88_10095"/>
<name>A0A9J7B0N4_9PROT</name>
<dbReference type="Proteomes" id="UP001060336">
    <property type="component" value="Chromosome"/>
</dbReference>
<dbReference type="RefSeq" id="WP_257771862.1">
    <property type="nucleotide sequence ID" value="NZ_CP102480.1"/>
</dbReference>
<evidence type="ECO:0000313" key="2">
    <source>
        <dbReference type="Proteomes" id="UP001060336"/>
    </source>
</evidence>
<dbReference type="SUPFAM" id="SSF51182">
    <property type="entry name" value="RmlC-like cupins"/>
    <property type="match status" value="1"/>
</dbReference>
<dbReference type="AlphaFoldDB" id="A0A9J7B0N4"/>
<evidence type="ECO:0000313" key="1">
    <source>
        <dbReference type="EMBL" id="UUX52036.1"/>
    </source>
</evidence>
<dbReference type="EMBL" id="CP102480">
    <property type="protein sequence ID" value="UUX52036.1"/>
    <property type="molecule type" value="Genomic_DNA"/>
</dbReference>
<dbReference type="InterPro" id="IPR011051">
    <property type="entry name" value="RmlC_Cupin_sf"/>
</dbReference>